<evidence type="ECO:0000256" key="2">
    <source>
        <dbReference type="ARBA" id="ARBA00022723"/>
    </source>
</evidence>
<keyword evidence="3" id="KW-0378">Hydrolase</keyword>
<keyword evidence="4" id="KW-0862">Zinc</keyword>
<dbReference type="PATRIC" id="fig|1178515.4.peg.2705"/>
<dbReference type="KEGG" id="pswu:SY83_13490"/>
<dbReference type="Proteomes" id="UP000076927">
    <property type="component" value="Chromosome"/>
</dbReference>
<dbReference type="SUPFAM" id="SSF102215">
    <property type="entry name" value="Creatininase"/>
    <property type="match status" value="1"/>
</dbReference>
<reference evidence="6 7" key="1">
    <citation type="submission" date="2015-01" db="EMBL/GenBank/DDBJ databases">
        <title>Paenibacillus swuensis/DY6/whole genome sequencing.</title>
        <authorList>
            <person name="Kim M.K."/>
            <person name="Srinivasan S."/>
            <person name="Lee J.-J."/>
        </authorList>
    </citation>
    <scope>NUCLEOTIDE SEQUENCE [LARGE SCALE GENOMIC DNA]</scope>
    <source>
        <strain evidence="6 7">DY6</strain>
    </source>
</reference>
<evidence type="ECO:0000256" key="5">
    <source>
        <dbReference type="ARBA" id="ARBA00024029"/>
    </source>
</evidence>
<comment type="cofactor">
    <cofactor evidence="1">
        <name>Zn(2+)</name>
        <dbReference type="ChEBI" id="CHEBI:29105"/>
    </cofactor>
</comment>
<dbReference type="Gene3D" id="3.40.50.10310">
    <property type="entry name" value="Creatininase"/>
    <property type="match status" value="1"/>
</dbReference>
<gene>
    <name evidence="6" type="ORF">SY83_13490</name>
</gene>
<sequence>MITKPILFQKLTDAEINEIVKRDTVVIIPAATLEDHGPHLPVDTDVVIAEAICRELALKIPEQVVLMPCINIGYSPHHIDGPGTVTIEWDTFINYCKDITRSLIHHGFRRLLFVNAHGSNHPVLDMAARLTNVENPEARCALVSWWNLKKVQQAVQAFRESEITGHGCELETSLYLAIEPEAVNMNLAVKDYTHPRSAHFWADLVGQSSDPEAGNPVNLNEYWSTVSETGVWGDATVATREKGEIILAAASDELCEIVEEFLARPIRERVARQGFTPKYAKY</sequence>
<evidence type="ECO:0000256" key="4">
    <source>
        <dbReference type="ARBA" id="ARBA00022833"/>
    </source>
</evidence>
<name>A0A172TJG1_9BACL</name>
<proteinExistence type="inferred from homology"/>
<dbReference type="EMBL" id="CP011388">
    <property type="protein sequence ID" value="ANE47106.1"/>
    <property type="molecule type" value="Genomic_DNA"/>
</dbReference>
<evidence type="ECO:0008006" key="8">
    <source>
        <dbReference type="Google" id="ProtNLM"/>
    </source>
</evidence>
<dbReference type="GO" id="GO:0016811">
    <property type="term" value="F:hydrolase activity, acting on carbon-nitrogen (but not peptide) bonds, in linear amides"/>
    <property type="evidence" value="ECO:0007669"/>
    <property type="project" value="TreeGrafter"/>
</dbReference>
<evidence type="ECO:0000313" key="6">
    <source>
        <dbReference type="EMBL" id="ANE47106.1"/>
    </source>
</evidence>
<keyword evidence="7" id="KW-1185">Reference proteome</keyword>
<dbReference type="GO" id="GO:0046872">
    <property type="term" value="F:metal ion binding"/>
    <property type="evidence" value="ECO:0007669"/>
    <property type="project" value="UniProtKB-KW"/>
</dbReference>
<evidence type="ECO:0000256" key="3">
    <source>
        <dbReference type="ARBA" id="ARBA00022801"/>
    </source>
</evidence>
<dbReference type="InterPro" id="IPR003785">
    <property type="entry name" value="Creatininase/forma_Hydrolase"/>
</dbReference>
<dbReference type="Pfam" id="PF02633">
    <property type="entry name" value="Creatininase"/>
    <property type="match status" value="1"/>
</dbReference>
<dbReference type="PANTHER" id="PTHR35005">
    <property type="entry name" value="3-DEHYDRO-SCYLLO-INOSOSE HYDROLASE"/>
    <property type="match status" value="1"/>
</dbReference>
<dbReference type="PANTHER" id="PTHR35005:SF1">
    <property type="entry name" value="2-AMINO-5-FORMYLAMINO-6-RIBOSYLAMINOPYRIMIDIN-4(3H)-ONE 5'-MONOPHOSPHATE DEFORMYLASE"/>
    <property type="match status" value="1"/>
</dbReference>
<dbReference type="GO" id="GO:0009231">
    <property type="term" value="P:riboflavin biosynthetic process"/>
    <property type="evidence" value="ECO:0007669"/>
    <property type="project" value="TreeGrafter"/>
</dbReference>
<evidence type="ECO:0000256" key="1">
    <source>
        <dbReference type="ARBA" id="ARBA00001947"/>
    </source>
</evidence>
<organism evidence="6 7">
    <name type="scientific">Paenibacillus swuensis</name>
    <dbReference type="NCBI Taxonomy" id="1178515"/>
    <lineage>
        <taxon>Bacteria</taxon>
        <taxon>Bacillati</taxon>
        <taxon>Bacillota</taxon>
        <taxon>Bacilli</taxon>
        <taxon>Bacillales</taxon>
        <taxon>Paenibacillaceae</taxon>
        <taxon>Paenibacillus</taxon>
    </lineage>
</organism>
<evidence type="ECO:0000313" key="7">
    <source>
        <dbReference type="Proteomes" id="UP000076927"/>
    </source>
</evidence>
<keyword evidence="2" id="KW-0479">Metal-binding</keyword>
<comment type="similarity">
    <text evidence="5">Belongs to the creatininase superfamily.</text>
</comment>
<accession>A0A172TJG1</accession>
<dbReference type="InterPro" id="IPR024087">
    <property type="entry name" value="Creatininase-like_sf"/>
</dbReference>
<dbReference type="OrthoDB" id="9801445at2"/>
<dbReference type="STRING" id="1178515.SY83_13490"/>
<dbReference type="RefSeq" id="WP_068607295.1">
    <property type="nucleotide sequence ID" value="NZ_CP011388.1"/>
</dbReference>
<dbReference type="AlphaFoldDB" id="A0A172TJG1"/>
<protein>
    <recommendedName>
        <fullName evidence="8">Creatininase</fullName>
    </recommendedName>
</protein>